<organism evidence="1 2">
    <name type="scientific">Temnothorax longispinosus</name>
    <dbReference type="NCBI Taxonomy" id="300112"/>
    <lineage>
        <taxon>Eukaryota</taxon>
        <taxon>Metazoa</taxon>
        <taxon>Ecdysozoa</taxon>
        <taxon>Arthropoda</taxon>
        <taxon>Hexapoda</taxon>
        <taxon>Insecta</taxon>
        <taxon>Pterygota</taxon>
        <taxon>Neoptera</taxon>
        <taxon>Endopterygota</taxon>
        <taxon>Hymenoptera</taxon>
        <taxon>Apocrita</taxon>
        <taxon>Aculeata</taxon>
        <taxon>Formicoidea</taxon>
        <taxon>Formicidae</taxon>
        <taxon>Myrmicinae</taxon>
        <taxon>Temnothorax</taxon>
    </lineage>
</organism>
<dbReference type="AlphaFoldDB" id="A0A4S2KD85"/>
<reference evidence="1 2" key="1">
    <citation type="journal article" date="2019" name="Philos. Trans. R. Soc. Lond., B, Biol. Sci.">
        <title>Ant behaviour and brain gene expression of defending hosts depend on the ecological success of the intruding social parasite.</title>
        <authorList>
            <person name="Kaur R."/>
            <person name="Stoldt M."/>
            <person name="Jongepier E."/>
            <person name="Feldmeyer B."/>
            <person name="Menzel F."/>
            <person name="Bornberg-Bauer E."/>
            <person name="Foitzik S."/>
        </authorList>
    </citation>
    <scope>NUCLEOTIDE SEQUENCE [LARGE SCALE GENOMIC DNA]</scope>
    <source>
        <tissue evidence="1">Whole body</tissue>
    </source>
</reference>
<name>A0A4S2KD85_9HYME</name>
<comment type="caution">
    <text evidence="1">The sequence shown here is derived from an EMBL/GenBank/DDBJ whole genome shotgun (WGS) entry which is preliminary data.</text>
</comment>
<dbReference type="EMBL" id="QBLH01002734">
    <property type="protein sequence ID" value="TGZ47275.1"/>
    <property type="molecule type" value="Genomic_DNA"/>
</dbReference>
<dbReference type="Proteomes" id="UP000310200">
    <property type="component" value="Unassembled WGS sequence"/>
</dbReference>
<evidence type="ECO:0000313" key="1">
    <source>
        <dbReference type="EMBL" id="TGZ47275.1"/>
    </source>
</evidence>
<evidence type="ECO:0000313" key="2">
    <source>
        <dbReference type="Proteomes" id="UP000310200"/>
    </source>
</evidence>
<keyword evidence="2" id="KW-1185">Reference proteome</keyword>
<accession>A0A4S2KD85</accession>
<protein>
    <submittedName>
        <fullName evidence="1">Uncharacterized protein</fullName>
    </submittedName>
</protein>
<gene>
    <name evidence="1" type="ORF">DBV15_04214</name>
</gene>
<proteinExistence type="predicted"/>
<sequence length="159" mass="17964">MPVRKSRRDKRRRAKVRSRSAVRDSFICGQVAARDGRLRREYMLRDHGCNVTRVGSSTFICREREDVVAPLATQRRISVADPIVAALAGYTNRVAKFVQWQSSAAKIPAIHAGNIDLEEFERCDGAEGLYVLHRDSGEWYFSFQEPATVVSREVRPGGL</sequence>